<feature type="transmembrane region" description="Helical" evidence="2">
    <location>
        <begin position="270"/>
        <end position="288"/>
    </location>
</feature>
<feature type="region of interest" description="Disordered" evidence="1">
    <location>
        <begin position="1"/>
        <end position="28"/>
    </location>
</feature>
<dbReference type="EMBL" id="CAJNJA010029065">
    <property type="protein sequence ID" value="CAE7618563.1"/>
    <property type="molecule type" value="Genomic_DNA"/>
</dbReference>
<protein>
    <submittedName>
        <fullName evidence="3">Uncharacterized protein</fullName>
    </submittedName>
</protein>
<feature type="non-terminal residue" evidence="3">
    <location>
        <position position="1"/>
    </location>
</feature>
<dbReference type="Proteomes" id="UP000601435">
    <property type="component" value="Unassembled WGS sequence"/>
</dbReference>
<name>A0A812V7G4_9DINO</name>
<reference evidence="3" key="1">
    <citation type="submission" date="2021-02" db="EMBL/GenBank/DDBJ databases">
        <authorList>
            <person name="Dougan E. K."/>
            <person name="Rhodes N."/>
            <person name="Thang M."/>
            <person name="Chan C."/>
        </authorList>
    </citation>
    <scope>NUCLEOTIDE SEQUENCE</scope>
</reference>
<accession>A0A812V7G4</accession>
<sequence>TFGGDDEFSFVNQSSPQELETPPTKPVQKLEVPACAQRAAFKEKVFSFGAQEEPGFVHTLETKLTADLQASAPVTREDPYEIRKPKGRYADGPTPVKEGSAARTPNTNIRLPRLGELPRCPVVSRKSFKASDRVLGCPVPEYADVLRVVQAQLVMGPWPVEMPWTSMLCSLLCWFLPYLLLVAAVVPAAVFALHREAFLVIAPLALALHVLQVDQAAAADLRDQLRAPLGWGEDGQLFSANLSAALQAFNLAPNALLLPAPGRRAWVRSLLFALFLLMPGAGLRISFLDLEPPPLWSEVALVALCSLILVAVQCRPSQELPRSELVDQRLEALEAGFNAMLDTLRPLLGQSGRPTFGSQAQAKVPGGMDQPAVLERFGVRLITAERFTLRGSLTVLQEQCSILVSCPLGDFDLVANGLEGALSTDLGKTAAGEGESMALSPPARDASGWAAALAARFTSREARPRRDDDLASVSTASTLTRGKGQVDEASLHLALAMVAALSRCVQQPLEVFSAVGSHSAVVPPKVSHDEPSLILAMAEDQLSCHPHRYGAVSKSVGCCREARRSVIKERFGVVRDPGEMRQLCTDEELVGQSFTSSSVQLHVDDSPRSSAASQGSGSEDELGRAGTKWPSSSRSNSRYTKIFSGAPRHLALVFDSFAARDRCLELIRQVLPLPTPTASALVGSHGDLGDHGVPSALFRCAAQEVSLRAELWEGGFLRFREASCCEPLTHDRSMVCTAFGFFCVLAKSRHKTGPDKVSLALTSCLWLTFAMAFVLWRAGLAAILGAWVTAAEDETLLEGDESGPGPEDEPVYPAQVEAGGAYVSNKEAKAFYWRLQMRPVREGEMQAMLGASFENGWPNPFGKSAEDVASWLWNDLLASNPFGNYGVLVPWPEEDDDQLGHGGWVAYSRRQVCYITAKSFFGGKLWNYDSGLFRLMEMCQGACDFRASFATLLAACSADETLADGKQGPMILTAKANAAPEVSDVRALAENVILESSGLRICDYDAGAGDISNAETVPESGCVPRTASNPGVDFMTGGLEGQVTQDISASWFGGYLFDAKACGLGGGQDERLSVYFPEVTVLAYFLSRSMPYPQVRQPVWFLGARNFFKNLDGTARFDSPLVLSDIPVDDRDLETITLEGASYQIDRSRPVVVFMSESQGFFKETKHNLALARTNRLPGQRDMSTGKFAFEKQVRAWYRSMALDSYDEAIRPIFKKLSRSLGAGPWLAGLWWGDSQLGFLAAWLGQALAAHTWGQPLPLDYYLYADFTENPGNMCYLLPGEACEKCLETCQSPDPPASAYWMPDEAYFNGRPCVPDKSICGREGFDDVVGAFLGRSVAEAWREIEYKVAANPVSVNVFDALLSTRRLQIV</sequence>
<organism evidence="3 4">
    <name type="scientific">Symbiodinium necroappetens</name>
    <dbReference type="NCBI Taxonomy" id="1628268"/>
    <lineage>
        <taxon>Eukaryota</taxon>
        <taxon>Sar</taxon>
        <taxon>Alveolata</taxon>
        <taxon>Dinophyceae</taxon>
        <taxon>Suessiales</taxon>
        <taxon>Symbiodiniaceae</taxon>
        <taxon>Symbiodinium</taxon>
    </lineage>
</organism>
<feature type="region of interest" description="Disordered" evidence="1">
    <location>
        <begin position="83"/>
        <end position="105"/>
    </location>
</feature>
<feature type="transmembrane region" description="Helical" evidence="2">
    <location>
        <begin position="164"/>
        <end position="190"/>
    </location>
</feature>
<dbReference type="OrthoDB" id="424461at2759"/>
<evidence type="ECO:0000313" key="4">
    <source>
        <dbReference type="Proteomes" id="UP000601435"/>
    </source>
</evidence>
<evidence type="ECO:0000256" key="2">
    <source>
        <dbReference type="SAM" id="Phobius"/>
    </source>
</evidence>
<evidence type="ECO:0000256" key="1">
    <source>
        <dbReference type="SAM" id="MobiDB-lite"/>
    </source>
</evidence>
<keyword evidence="2" id="KW-1133">Transmembrane helix</keyword>
<gene>
    <name evidence="3" type="ORF">SNEC2469_LOCUS17546</name>
</gene>
<feature type="compositionally biased region" description="Polar residues" evidence="1">
    <location>
        <begin position="608"/>
        <end position="617"/>
    </location>
</feature>
<evidence type="ECO:0000313" key="3">
    <source>
        <dbReference type="EMBL" id="CAE7618563.1"/>
    </source>
</evidence>
<proteinExistence type="predicted"/>
<keyword evidence="2" id="KW-0812">Transmembrane</keyword>
<keyword evidence="4" id="KW-1185">Reference proteome</keyword>
<comment type="caution">
    <text evidence="3">The sequence shown here is derived from an EMBL/GenBank/DDBJ whole genome shotgun (WGS) entry which is preliminary data.</text>
</comment>
<keyword evidence="2" id="KW-0472">Membrane</keyword>
<feature type="region of interest" description="Disordered" evidence="1">
    <location>
        <begin position="598"/>
        <end position="636"/>
    </location>
</feature>